<organism evidence="2 3">
    <name type="scientific">Xylophilus ampelinus</name>
    <dbReference type="NCBI Taxonomy" id="54067"/>
    <lineage>
        <taxon>Bacteria</taxon>
        <taxon>Pseudomonadati</taxon>
        <taxon>Pseudomonadota</taxon>
        <taxon>Betaproteobacteria</taxon>
        <taxon>Burkholderiales</taxon>
        <taxon>Xylophilus</taxon>
    </lineage>
</organism>
<dbReference type="RefSeq" id="WP_110467015.1">
    <property type="nucleotide sequence ID" value="NZ_JAMOFZ010000041.1"/>
</dbReference>
<dbReference type="OrthoDB" id="8809170at2"/>
<gene>
    <name evidence="2" type="ORF">DFQ15_1418</name>
</gene>
<dbReference type="InterPro" id="IPR008900">
    <property type="entry name" value="Zot_N"/>
</dbReference>
<name>A0A318SH62_9BURK</name>
<comment type="caution">
    <text evidence="2">The sequence shown here is derived from an EMBL/GenBank/DDBJ whole genome shotgun (WGS) entry which is preliminary data.</text>
</comment>
<keyword evidence="3" id="KW-1185">Reference proteome</keyword>
<evidence type="ECO:0000259" key="1">
    <source>
        <dbReference type="Pfam" id="PF05707"/>
    </source>
</evidence>
<protein>
    <submittedName>
        <fullName evidence="2">Zona occludens toxin</fullName>
    </submittedName>
</protein>
<evidence type="ECO:0000313" key="2">
    <source>
        <dbReference type="EMBL" id="PYE73020.1"/>
    </source>
</evidence>
<dbReference type="InterPro" id="IPR027417">
    <property type="entry name" value="P-loop_NTPase"/>
</dbReference>
<dbReference type="Proteomes" id="UP000247540">
    <property type="component" value="Unassembled WGS sequence"/>
</dbReference>
<evidence type="ECO:0000313" key="3">
    <source>
        <dbReference type="Proteomes" id="UP000247540"/>
    </source>
</evidence>
<dbReference type="Gene3D" id="3.40.50.300">
    <property type="entry name" value="P-loop containing nucleotide triphosphate hydrolases"/>
    <property type="match status" value="1"/>
</dbReference>
<reference evidence="2 3" key="1">
    <citation type="submission" date="2018-06" db="EMBL/GenBank/DDBJ databases">
        <title>Genomic Encyclopedia of Type Strains, Phase III (KMG-III): the genomes of soil and plant-associated and newly described type strains.</title>
        <authorList>
            <person name="Whitman W."/>
        </authorList>
    </citation>
    <scope>NUCLEOTIDE SEQUENCE [LARGE SCALE GENOMIC DNA]</scope>
    <source>
        <strain evidence="2 3">CECT 7646</strain>
    </source>
</reference>
<dbReference type="EMBL" id="QJTC01000041">
    <property type="protein sequence ID" value="PYE73020.1"/>
    <property type="molecule type" value="Genomic_DNA"/>
</dbReference>
<dbReference type="Pfam" id="PF05707">
    <property type="entry name" value="Zot"/>
    <property type="match status" value="1"/>
</dbReference>
<proteinExistence type="predicted"/>
<accession>A0A318SH62</accession>
<dbReference type="AlphaFoldDB" id="A0A318SH62"/>
<sequence length="444" mass="48753">MINGLEGIPGSGKSYEAVVHHVLTALQSGRKVVTNLPLKKDMFAAINPDFLDLIELRIRPQPIRGTWDATRIDEEGQGSAFELFDDGHTEAPGEEVMLFGHVWDFWCTWKHPKTGNGPLYIIDECHVAYPKIGTDKHVVQWYKLSRHFNADVLLITQNFRDVNESMRGLLAMVVKVRKADVLGKPDHYIRKVHAGYRGAVISTEERKYKPEFFPLYKSHTQGNSVSEAAATDVSSNVRKWKRATSLVFVLGGVLVVWAFWPKGDTPATQVKTKSADLAPWQVEAMKLNKPDMQPIAPIDWSKVPTLPEETKQAVEPPAEIPEPLGGKGVHLAGMVSMGARTVYNFVLSSSGQRIGDATDADLRTMGYEWQPLTHCAGTMKWKGKARAVTCDAPVLAQGAQDRPVVVGMNTAGNVVATSAQGGIDYRPAAAPGTSTAADVTARYR</sequence>
<feature type="domain" description="Zona occludens toxin N-terminal" evidence="1">
    <location>
        <begin position="5"/>
        <end position="222"/>
    </location>
</feature>